<accession>A0A1F7TWB4</accession>
<name>A0A1F7TWB4_9BACT</name>
<gene>
    <name evidence="2" type="ORF">A3C17_04500</name>
</gene>
<keyword evidence="1" id="KW-0472">Membrane</keyword>
<proteinExistence type="predicted"/>
<keyword evidence="1" id="KW-0812">Transmembrane</keyword>
<dbReference type="EMBL" id="MGDX01000041">
    <property type="protein sequence ID" value="OGL69898.1"/>
    <property type="molecule type" value="Genomic_DNA"/>
</dbReference>
<reference evidence="2 3" key="1">
    <citation type="journal article" date="2016" name="Nat. Commun.">
        <title>Thousands of microbial genomes shed light on interconnected biogeochemical processes in an aquifer system.</title>
        <authorList>
            <person name="Anantharaman K."/>
            <person name="Brown C.T."/>
            <person name="Hug L.A."/>
            <person name="Sharon I."/>
            <person name="Castelle C.J."/>
            <person name="Probst A.J."/>
            <person name="Thomas B.C."/>
            <person name="Singh A."/>
            <person name="Wilkins M.J."/>
            <person name="Karaoz U."/>
            <person name="Brodie E.L."/>
            <person name="Williams K.H."/>
            <person name="Hubbard S.S."/>
            <person name="Banfield J.F."/>
        </authorList>
    </citation>
    <scope>NUCLEOTIDE SEQUENCE [LARGE SCALE GENOMIC DNA]</scope>
</reference>
<keyword evidence="1" id="KW-1133">Transmembrane helix</keyword>
<sequence length="141" mass="15721">MSKHLVWFPFLMLGLTVILAVTIVFVDRGRNAPPPVIVVDGALNVEEGFPEEKRQAYYADLERISEPIFRAAETNEGDASAVRIARDQLLRMTVPGDERETHIRLIAAANVLMDGISGDADAFADAQLRVKQLYGELKWLQ</sequence>
<comment type="caution">
    <text evidence="2">The sequence shown here is derived from an EMBL/GenBank/DDBJ whole genome shotgun (WGS) entry which is preliminary data.</text>
</comment>
<evidence type="ECO:0000313" key="2">
    <source>
        <dbReference type="EMBL" id="OGL69898.1"/>
    </source>
</evidence>
<dbReference type="Proteomes" id="UP000177097">
    <property type="component" value="Unassembled WGS sequence"/>
</dbReference>
<protein>
    <submittedName>
        <fullName evidence="2">Uncharacterized protein</fullName>
    </submittedName>
</protein>
<organism evidence="2 3">
    <name type="scientific">Candidatus Uhrbacteria bacterium RIFCSPHIGHO2_02_FULL_53_13</name>
    <dbReference type="NCBI Taxonomy" id="1802389"/>
    <lineage>
        <taxon>Bacteria</taxon>
        <taxon>Candidatus Uhriibacteriota</taxon>
    </lineage>
</organism>
<dbReference type="AlphaFoldDB" id="A0A1F7TWB4"/>
<evidence type="ECO:0000313" key="3">
    <source>
        <dbReference type="Proteomes" id="UP000177097"/>
    </source>
</evidence>
<feature type="transmembrane region" description="Helical" evidence="1">
    <location>
        <begin position="6"/>
        <end position="26"/>
    </location>
</feature>
<evidence type="ECO:0000256" key="1">
    <source>
        <dbReference type="SAM" id="Phobius"/>
    </source>
</evidence>
<dbReference type="STRING" id="1802389.A3C17_04500"/>